<comment type="caution">
    <text evidence="3">The sequence shown here is derived from an EMBL/GenBank/DDBJ whole genome shotgun (WGS) entry which is preliminary data.</text>
</comment>
<evidence type="ECO:0008006" key="5">
    <source>
        <dbReference type="Google" id="ProtNLM"/>
    </source>
</evidence>
<evidence type="ECO:0000256" key="1">
    <source>
        <dbReference type="SAM" id="MobiDB-lite"/>
    </source>
</evidence>
<reference evidence="3" key="2">
    <citation type="journal article" date="2021" name="PeerJ">
        <title>Extensive microbial diversity within the chicken gut microbiome revealed by metagenomics and culture.</title>
        <authorList>
            <person name="Gilroy R."/>
            <person name="Ravi A."/>
            <person name="Getino M."/>
            <person name="Pursley I."/>
            <person name="Horton D.L."/>
            <person name="Alikhan N.F."/>
            <person name="Baker D."/>
            <person name="Gharbi K."/>
            <person name="Hall N."/>
            <person name="Watson M."/>
            <person name="Adriaenssens E.M."/>
            <person name="Foster-Nyarko E."/>
            <person name="Jarju S."/>
            <person name="Secka A."/>
            <person name="Antonio M."/>
            <person name="Oren A."/>
            <person name="Chaudhuri R.R."/>
            <person name="La Ragione R."/>
            <person name="Hildebrand F."/>
            <person name="Pallen M.J."/>
        </authorList>
    </citation>
    <scope>NUCLEOTIDE SEQUENCE</scope>
    <source>
        <strain evidence="3">B1-15692</strain>
    </source>
</reference>
<feature type="chain" id="PRO_5038997043" description="Lipoprotein" evidence="2">
    <location>
        <begin position="21"/>
        <end position="824"/>
    </location>
</feature>
<dbReference type="PROSITE" id="PS51257">
    <property type="entry name" value="PROKAR_LIPOPROTEIN"/>
    <property type="match status" value="1"/>
</dbReference>
<accession>A0A9D9I5E5</accession>
<dbReference type="EMBL" id="JADIMH010000006">
    <property type="protein sequence ID" value="MBO8466267.1"/>
    <property type="molecule type" value="Genomic_DNA"/>
</dbReference>
<sequence length="824" mass="89297">MKISKYILWPFLAAFLAAGCTEELTYTAGTGEDPDNYGVYFPAQTSSTELEIDPSAETEVSYKVRRTKYTDAITVPVTVNASEEGIFEIAPIVFGPGEQETEFKVKFPKAEVGTKYTCDIRIEDPHYIEVYGKKSTSLSFSVIRAGWVLVKGDGGETKGQWRDNLISNMYSLSSSSFNPYPVVSTEIYQREDMPGYYRMKVYGADLMSSLVSGSNVYYESRDVWTIVDARDPQKVYIPYQSTGLTLVDEDGELWIASDVSENFSMDESAGQYGKLEDGVITFPAQSVMLEQGSKKGTFYYGNREGMLRIMLPGIVEKDYAVTLSGSEPSDGVVNVTAVFSEDAKSLKYSILEGTLDEGTASLQAQEMDAAQSFDATASPSEGSSSCSIRIENIEGGTGKYTLVGCIYDEENVMQGYAYLPFGYVAKGDERPVILNIGLEQTNEYAGQGLTSDNSVKFYAYGEGVESLVYGLFRTSRLAGADLGATLDAQGTVMSASDLEKLNGGHFSAMLQGLNGGSEYTLAVKAFNGYVTEIKTVSATTTGEFNPGKEVYYYSDFLPSSQQPSVNELTSIAWNYYAIDLMGEDISRRKIGKVTMQINESLGSNPVIFNIKGLSGLEFESGGDMIGAYMPNTSTFEGYKGAVALYVSEDLTSGVYDGADVILGFIPLENTYIYSSGYCMFMGEVYDGYMYLVSSPVAQDQGLTFSYLFTGSAGTPYSLMTEMLLVDPSKDKGGLPGAAVDKIASMRSKAMHGFRPANFVELPEFSDTRNGKGGQAVPVNLVNDPVPASAPSAKRVKAEISTSEPVSDGGDGTFAMTGVKANRIN</sequence>
<dbReference type="Proteomes" id="UP000823660">
    <property type="component" value="Unassembled WGS sequence"/>
</dbReference>
<evidence type="ECO:0000256" key="2">
    <source>
        <dbReference type="SAM" id="SignalP"/>
    </source>
</evidence>
<keyword evidence="2" id="KW-0732">Signal</keyword>
<feature type="region of interest" description="Disordered" evidence="1">
    <location>
        <begin position="789"/>
        <end position="813"/>
    </location>
</feature>
<feature type="signal peptide" evidence="2">
    <location>
        <begin position="1"/>
        <end position="20"/>
    </location>
</feature>
<reference evidence="3" key="1">
    <citation type="submission" date="2020-10" db="EMBL/GenBank/DDBJ databases">
        <authorList>
            <person name="Gilroy R."/>
        </authorList>
    </citation>
    <scope>NUCLEOTIDE SEQUENCE</scope>
    <source>
        <strain evidence="3">B1-15692</strain>
    </source>
</reference>
<organism evidence="3 4">
    <name type="scientific">Candidatus Cryptobacteroides faecipullorum</name>
    <dbReference type="NCBI Taxonomy" id="2840764"/>
    <lineage>
        <taxon>Bacteria</taxon>
        <taxon>Pseudomonadati</taxon>
        <taxon>Bacteroidota</taxon>
        <taxon>Bacteroidia</taxon>
        <taxon>Bacteroidales</taxon>
        <taxon>Candidatus Cryptobacteroides</taxon>
    </lineage>
</organism>
<evidence type="ECO:0000313" key="3">
    <source>
        <dbReference type="EMBL" id="MBO8466267.1"/>
    </source>
</evidence>
<gene>
    <name evidence="3" type="ORF">IAB99_00700</name>
</gene>
<dbReference type="AlphaFoldDB" id="A0A9D9I5E5"/>
<name>A0A9D9I5E5_9BACT</name>
<evidence type="ECO:0000313" key="4">
    <source>
        <dbReference type="Proteomes" id="UP000823660"/>
    </source>
</evidence>
<proteinExistence type="predicted"/>
<protein>
    <recommendedName>
        <fullName evidence="5">Lipoprotein</fullName>
    </recommendedName>
</protein>